<sequence>MTTIITLFKNLQNFLDGTKLVSREACENEPRISTDPLIRANVSALSFSSEPKKSELIPVSLLNSRLVNSIRCSISFNKHLLAWNMDFFEEQQTPGWDLRMILILTTVEHCRAHTRSAPILAVIVGVVTMRWDLLCYVRDAFSDWMLCVDYLEENNKSMPFSQDIVWIMCLQFARMDYSGTATSSSQAKYQYLTVSTGLSNGDTRKRDTENDWKFLNVSVVQQLSSDKL</sequence>
<dbReference type="EMBL" id="JAVFWL010000001">
    <property type="protein sequence ID" value="KAK6725740.1"/>
    <property type="molecule type" value="Genomic_DNA"/>
</dbReference>
<accession>A0ABR1BIL7</accession>
<evidence type="ECO:0000313" key="2">
    <source>
        <dbReference type="Proteomes" id="UP001303046"/>
    </source>
</evidence>
<dbReference type="Proteomes" id="UP001303046">
    <property type="component" value="Unassembled WGS sequence"/>
</dbReference>
<name>A0ABR1BIL7_NECAM</name>
<keyword evidence="2" id="KW-1185">Reference proteome</keyword>
<gene>
    <name evidence="1" type="primary">Necator_chrI.g324</name>
    <name evidence="1" type="ORF">RB195_004203</name>
</gene>
<comment type="caution">
    <text evidence="1">The sequence shown here is derived from an EMBL/GenBank/DDBJ whole genome shotgun (WGS) entry which is preliminary data.</text>
</comment>
<organism evidence="1 2">
    <name type="scientific">Necator americanus</name>
    <name type="common">Human hookworm</name>
    <dbReference type="NCBI Taxonomy" id="51031"/>
    <lineage>
        <taxon>Eukaryota</taxon>
        <taxon>Metazoa</taxon>
        <taxon>Ecdysozoa</taxon>
        <taxon>Nematoda</taxon>
        <taxon>Chromadorea</taxon>
        <taxon>Rhabditida</taxon>
        <taxon>Rhabditina</taxon>
        <taxon>Rhabditomorpha</taxon>
        <taxon>Strongyloidea</taxon>
        <taxon>Ancylostomatidae</taxon>
        <taxon>Bunostominae</taxon>
        <taxon>Necator</taxon>
    </lineage>
</organism>
<reference evidence="1 2" key="1">
    <citation type="submission" date="2023-08" db="EMBL/GenBank/DDBJ databases">
        <title>A Necator americanus chromosomal reference genome.</title>
        <authorList>
            <person name="Ilik V."/>
            <person name="Petrzelkova K.J."/>
            <person name="Pardy F."/>
            <person name="Fuh T."/>
            <person name="Niatou-Singa F.S."/>
            <person name="Gouil Q."/>
            <person name="Baker L."/>
            <person name="Ritchie M.E."/>
            <person name="Jex A.R."/>
            <person name="Gazzola D."/>
            <person name="Li H."/>
            <person name="Toshio Fujiwara R."/>
            <person name="Zhan B."/>
            <person name="Aroian R.V."/>
            <person name="Pafco B."/>
            <person name="Schwarz E.M."/>
        </authorList>
    </citation>
    <scope>NUCLEOTIDE SEQUENCE [LARGE SCALE GENOMIC DNA]</scope>
    <source>
        <strain evidence="1 2">Aroian</strain>
        <tissue evidence="1">Whole animal</tissue>
    </source>
</reference>
<protein>
    <submittedName>
        <fullName evidence="1">Uncharacterized protein</fullName>
    </submittedName>
</protein>
<proteinExistence type="predicted"/>
<evidence type="ECO:0000313" key="1">
    <source>
        <dbReference type="EMBL" id="KAK6725740.1"/>
    </source>
</evidence>